<evidence type="ECO:0000313" key="2">
    <source>
        <dbReference type="EMBL" id="MPC67763.1"/>
    </source>
</evidence>
<comment type="caution">
    <text evidence="2">The sequence shown here is derived from an EMBL/GenBank/DDBJ whole genome shotgun (WGS) entry which is preliminary data.</text>
</comment>
<evidence type="ECO:0000313" key="3">
    <source>
        <dbReference type="Proteomes" id="UP000324222"/>
    </source>
</evidence>
<feature type="compositionally biased region" description="Basic and acidic residues" evidence="1">
    <location>
        <begin position="61"/>
        <end position="73"/>
    </location>
</feature>
<dbReference type="EMBL" id="VSRR010026725">
    <property type="protein sequence ID" value="MPC67763.1"/>
    <property type="molecule type" value="Genomic_DNA"/>
</dbReference>
<proteinExistence type="predicted"/>
<sequence>MQRVMDTHLRYDNTVSYTCFTLSYKLKLIFERQVTVTLRAGAGGGFVWHGRNGVEAGNGTAERDLPGRQLGRD</sequence>
<reference evidence="2 3" key="1">
    <citation type="submission" date="2019-05" db="EMBL/GenBank/DDBJ databases">
        <title>Another draft genome of Portunus trituberculatus and its Hox gene families provides insights of decapod evolution.</title>
        <authorList>
            <person name="Jeong J.-H."/>
            <person name="Song I."/>
            <person name="Kim S."/>
            <person name="Choi T."/>
            <person name="Kim D."/>
            <person name="Ryu S."/>
            <person name="Kim W."/>
        </authorList>
    </citation>
    <scope>NUCLEOTIDE SEQUENCE [LARGE SCALE GENOMIC DNA]</scope>
    <source>
        <tissue evidence="2">Muscle</tissue>
    </source>
</reference>
<organism evidence="2 3">
    <name type="scientific">Portunus trituberculatus</name>
    <name type="common">Swimming crab</name>
    <name type="synonym">Neptunus trituberculatus</name>
    <dbReference type="NCBI Taxonomy" id="210409"/>
    <lineage>
        <taxon>Eukaryota</taxon>
        <taxon>Metazoa</taxon>
        <taxon>Ecdysozoa</taxon>
        <taxon>Arthropoda</taxon>
        <taxon>Crustacea</taxon>
        <taxon>Multicrustacea</taxon>
        <taxon>Malacostraca</taxon>
        <taxon>Eumalacostraca</taxon>
        <taxon>Eucarida</taxon>
        <taxon>Decapoda</taxon>
        <taxon>Pleocyemata</taxon>
        <taxon>Brachyura</taxon>
        <taxon>Eubrachyura</taxon>
        <taxon>Portunoidea</taxon>
        <taxon>Portunidae</taxon>
        <taxon>Portuninae</taxon>
        <taxon>Portunus</taxon>
    </lineage>
</organism>
<evidence type="ECO:0000256" key="1">
    <source>
        <dbReference type="SAM" id="MobiDB-lite"/>
    </source>
</evidence>
<gene>
    <name evidence="2" type="ORF">E2C01_061946</name>
</gene>
<dbReference type="AlphaFoldDB" id="A0A5B7HCC0"/>
<feature type="region of interest" description="Disordered" evidence="1">
    <location>
        <begin position="52"/>
        <end position="73"/>
    </location>
</feature>
<dbReference type="Proteomes" id="UP000324222">
    <property type="component" value="Unassembled WGS sequence"/>
</dbReference>
<keyword evidence="3" id="KW-1185">Reference proteome</keyword>
<protein>
    <submittedName>
        <fullName evidence="2">Uncharacterized protein</fullName>
    </submittedName>
</protein>
<accession>A0A5B7HCC0</accession>
<name>A0A5B7HCC0_PORTR</name>